<gene>
    <name evidence="4" type="ORF">BCR39DRAFT_35741</name>
</gene>
<proteinExistence type="predicted"/>
<evidence type="ECO:0000313" key="5">
    <source>
        <dbReference type="Proteomes" id="UP000193986"/>
    </source>
</evidence>
<feature type="transmembrane region" description="Helical" evidence="2">
    <location>
        <begin position="211"/>
        <end position="232"/>
    </location>
</feature>
<dbReference type="EMBL" id="MCFC01000001">
    <property type="protein sequence ID" value="ORY35838.1"/>
    <property type="molecule type" value="Genomic_DNA"/>
</dbReference>
<feature type="region of interest" description="Disordered" evidence="1">
    <location>
        <begin position="146"/>
        <end position="203"/>
    </location>
</feature>
<feature type="compositionally biased region" description="Low complexity" evidence="1">
    <location>
        <begin position="171"/>
        <end position="195"/>
    </location>
</feature>
<dbReference type="Proteomes" id="UP000193986">
    <property type="component" value="Unassembled WGS sequence"/>
</dbReference>
<keyword evidence="3" id="KW-0732">Signal</keyword>
<feature type="compositionally biased region" description="Low complexity" evidence="1">
    <location>
        <begin position="146"/>
        <end position="158"/>
    </location>
</feature>
<accession>A0A1Y2BM34</accession>
<feature type="chain" id="PRO_5012960191" evidence="3">
    <location>
        <begin position="26"/>
        <end position="387"/>
    </location>
</feature>
<evidence type="ECO:0000256" key="3">
    <source>
        <dbReference type="SAM" id="SignalP"/>
    </source>
</evidence>
<keyword evidence="5" id="KW-1185">Reference proteome</keyword>
<evidence type="ECO:0000313" key="4">
    <source>
        <dbReference type="EMBL" id="ORY35838.1"/>
    </source>
</evidence>
<keyword evidence="2" id="KW-0472">Membrane</keyword>
<name>A0A1Y2BM34_9TREE</name>
<evidence type="ECO:0000256" key="2">
    <source>
        <dbReference type="SAM" id="Phobius"/>
    </source>
</evidence>
<protein>
    <submittedName>
        <fullName evidence="4">Uncharacterized protein</fullName>
    </submittedName>
</protein>
<organism evidence="4 5">
    <name type="scientific">Naematelia encephala</name>
    <dbReference type="NCBI Taxonomy" id="71784"/>
    <lineage>
        <taxon>Eukaryota</taxon>
        <taxon>Fungi</taxon>
        <taxon>Dikarya</taxon>
        <taxon>Basidiomycota</taxon>
        <taxon>Agaricomycotina</taxon>
        <taxon>Tremellomycetes</taxon>
        <taxon>Tremellales</taxon>
        <taxon>Naemateliaceae</taxon>
        <taxon>Naematelia</taxon>
    </lineage>
</organism>
<keyword evidence="2" id="KW-0812">Transmembrane</keyword>
<feature type="transmembrane region" description="Helical" evidence="2">
    <location>
        <begin position="113"/>
        <end position="133"/>
    </location>
</feature>
<keyword evidence="2" id="KW-1133">Transmembrane helix</keyword>
<reference evidence="4 5" key="1">
    <citation type="submission" date="2016-07" db="EMBL/GenBank/DDBJ databases">
        <title>Pervasive Adenine N6-methylation of Active Genes in Fungi.</title>
        <authorList>
            <consortium name="DOE Joint Genome Institute"/>
            <person name="Mondo S.J."/>
            <person name="Dannebaum R.O."/>
            <person name="Kuo R.C."/>
            <person name="Labutti K."/>
            <person name="Haridas S."/>
            <person name="Kuo A."/>
            <person name="Salamov A."/>
            <person name="Ahrendt S.R."/>
            <person name="Lipzen A."/>
            <person name="Sullivan W."/>
            <person name="Andreopoulos W.B."/>
            <person name="Clum A."/>
            <person name="Lindquist E."/>
            <person name="Daum C."/>
            <person name="Ramamoorthy G.K."/>
            <person name="Gryganskyi A."/>
            <person name="Culley D."/>
            <person name="Magnuson J.K."/>
            <person name="James T.Y."/>
            <person name="O'Malley M.A."/>
            <person name="Stajich J.E."/>
            <person name="Spatafora J.W."/>
            <person name="Visel A."/>
            <person name="Grigoriev I.V."/>
        </authorList>
    </citation>
    <scope>NUCLEOTIDE SEQUENCE [LARGE SCALE GENOMIC DNA]</scope>
    <source>
        <strain evidence="4 5">68-887.2</strain>
    </source>
</reference>
<dbReference type="AlphaFoldDB" id="A0A1Y2BM34"/>
<dbReference type="InParanoid" id="A0A1Y2BM34"/>
<feature type="signal peptide" evidence="3">
    <location>
        <begin position="1"/>
        <end position="25"/>
    </location>
</feature>
<comment type="caution">
    <text evidence="4">The sequence shown here is derived from an EMBL/GenBank/DDBJ whole genome shotgun (WGS) entry which is preliminary data.</text>
</comment>
<sequence>MILSSILINLLLLLLLIPRHLTTLATHIDRTTTLDSVSITSLPPSVPTQLPPVPDHFPSNRSRQPEITVVQVHQQVENQAPPSSFVGSIASKQVFPPPYAPLPSPSVIGPSPFLHPLAILLLILIFIGFIATFHPNTLPFNIMPSEAPRASSSSSSASKPKDPRADPRAASSSSSRPSGSSSSSGGGSTSSSSSSPKVEPPNPGPTISANAWMSFFLFCCLVLIILQGPLGLTGGTGVFPTLPGFGMAGGLPGCGGLVATTVPWCAQVAPVQAPAPAPAPIIIQAPQEPCPPAALPQMGGQGNIAGPYGGGGWSWYSNSPQPQPRYYYPRERYDYRQGYGYYAPPRQGYRAVQYQRPGLQVQVAGNPGMLCWYYPYLCNSLINFGFP</sequence>
<evidence type="ECO:0000256" key="1">
    <source>
        <dbReference type="SAM" id="MobiDB-lite"/>
    </source>
</evidence>